<feature type="compositionally biased region" description="Basic and acidic residues" evidence="1">
    <location>
        <begin position="1"/>
        <end position="16"/>
    </location>
</feature>
<feature type="region of interest" description="Disordered" evidence="1">
    <location>
        <begin position="1"/>
        <end position="53"/>
    </location>
</feature>
<dbReference type="Pfam" id="PF07727">
    <property type="entry name" value="RVT_2"/>
    <property type="match status" value="1"/>
</dbReference>
<keyword evidence="2" id="KW-0472">Membrane</keyword>
<comment type="caution">
    <text evidence="4">The sequence shown here is derived from an EMBL/GenBank/DDBJ whole genome shotgun (WGS) entry which is preliminary data.</text>
</comment>
<evidence type="ECO:0000313" key="5">
    <source>
        <dbReference type="Proteomes" id="UP001151760"/>
    </source>
</evidence>
<keyword evidence="2" id="KW-1133">Transmembrane helix</keyword>
<proteinExistence type="predicted"/>
<feature type="region of interest" description="Disordered" evidence="1">
    <location>
        <begin position="603"/>
        <end position="641"/>
    </location>
</feature>
<name>A0ABQ5HXP1_9ASTR</name>
<dbReference type="InterPro" id="IPR013103">
    <property type="entry name" value="RVT_2"/>
</dbReference>
<evidence type="ECO:0000259" key="3">
    <source>
        <dbReference type="Pfam" id="PF07727"/>
    </source>
</evidence>
<feature type="compositionally biased region" description="Polar residues" evidence="1">
    <location>
        <begin position="19"/>
        <end position="37"/>
    </location>
</feature>
<feature type="region of interest" description="Disordered" evidence="1">
    <location>
        <begin position="664"/>
        <end position="683"/>
    </location>
</feature>
<evidence type="ECO:0000256" key="1">
    <source>
        <dbReference type="SAM" id="MobiDB-lite"/>
    </source>
</evidence>
<dbReference type="PANTHER" id="PTHR11439">
    <property type="entry name" value="GAG-POL-RELATED RETROTRANSPOSON"/>
    <property type="match status" value="1"/>
</dbReference>
<keyword evidence="5" id="KW-1185">Reference proteome</keyword>
<dbReference type="EMBL" id="BQNB010020097">
    <property type="protein sequence ID" value="GJT92314.1"/>
    <property type="molecule type" value="Genomic_DNA"/>
</dbReference>
<reference evidence="4" key="2">
    <citation type="submission" date="2022-01" db="EMBL/GenBank/DDBJ databases">
        <authorList>
            <person name="Yamashiro T."/>
            <person name="Shiraishi A."/>
            <person name="Satake H."/>
            <person name="Nakayama K."/>
        </authorList>
    </citation>
    <scope>NUCLEOTIDE SEQUENCE</scope>
</reference>
<organism evidence="4 5">
    <name type="scientific">Tanacetum coccineum</name>
    <dbReference type="NCBI Taxonomy" id="301880"/>
    <lineage>
        <taxon>Eukaryota</taxon>
        <taxon>Viridiplantae</taxon>
        <taxon>Streptophyta</taxon>
        <taxon>Embryophyta</taxon>
        <taxon>Tracheophyta</taxon>
        <taxon>Spermatophyta</taxon>
        <taxon>Magnoliopsida</taxon>
        <taxon>eudicotyledons</taxon>
        <taxon>Gunneridae</taxon>
        <taxon>Pentapetalae</taxon>
        <taxon>asterids</taxon>
        <taxon>campanulids</taxon>
        <taxon>Asterales</taxon>
        <taxon>Asteraceae</taxon>
        <taxon>Asteroideae</taxon>
        <taxon>Anthemideae</taxon>
        <taxon>Anthemidinae</taxon>
        <taxon>Tanacetum</taxon>
    </lineage>
</organism>
<protein>
    <submittedName>
        <fullName evidence="4">Zf-CCHC domain-containing protein</fullName>
    </submittedName>
</protein>
<feature type="transmembrane region" description="Helical" evidence="2">
    <location>
        <begin position="405"/>
        <end position="427"/>
    </location>
</feature>
<feature type="compositionally biased region" description="Acidic residues" evidence="1">
    <location>
        <begin position="570"/>
        <end position="583"/>
    </location>
</feature>
<accession>A0ABQ5HXP1</accession>
<sequence>MRIEKSLMVRDNDKPKGNNVASPSVVNMVEHNNSFRYNDNKSKRKHQDNKKSKVTCWKCEKPEPLKKDRKGEKDDDVAWWVDSRATVHVCKDRFLIPSQRSLINEIKDIGGSVVPEEVIKEEQGMRSLTSTPIALYGLKQAPKQWLQKFYEVVLSNGYLLNQVDKCVYSKFDESSKGVIICLYVNDILIFGTEKLKLDGTIENGTYQYNKIVNYIGINSQSDYSSDGCEDNILEWSLYGLKQAPKQWLQKFYEVVLSNGYLLNQVDKCVYSKFDESSKGVIILSTHMDTSKKLMLNNGHVVSQLEFSRMIGCLLYAMTCTRPDIAFVVGKLSSSIMESEFVALATAGKEDVWLRNLILKILWWSKPITPISIRCDSVVTLAKAYSQIYNGKSRHLGVRHSMIHKLIMNGVALIIFTLIFAPTTNILFSSNLSAFRVSDVQRMDMLLENKFETYVKSKDLDLWHVIIFGDFPRTQNNLETKKNEILPFDKQSNDLKKKFAKNNKAKMGTSSKWRAKVTAIEESMDLTSLSLDELIGNLKVYEVIIKKDSEMIKGKREQSRSLALKAKNESSDEESSTSDSEDEEYAMAVRDFKKFFKRRGRCEDPNHLTGECPKPPKSKNQGDFIGGTWNDSGEDEEEKTKDETCLVAQASNEGFAAALAILITGASQSRQHDNSESDSYYLSD</sequence>
<gene>
    <name evidence="4" type="ORF">Tco_1081159</name>
</gene>
<dbReference type="PANTHER" id="PTHR11439:SF521">
    <property type="entry name" value="RNA-DIRECTED DNA POLYMERASE"/>
    <property type="match status" value="1"/>
</dbReference>
<evidence type="ECO:0000256" key="2">
    <source>
        <dbReference type="SAM" id="Phobius"/>
    </source>
</evidence>
<feature type="domain" description="Reverse transcriptase Ty1/copia-type" evidence="3">
    <location>
        <begin position="134"/>
        <end position="200"/>
    </location>
</feature>
<feature type="region of interest" description="Disordered" evidence="1">
    <location>
        <begin position="555"/>
        <end position="583"/>
    </location>
</feature>
<evidence type="ECO:0000313" key="4">
    <source>
        <dbReference type="EMBL" id="GJT92314.1"/>
    </source>
</evidence>
<keyword evidence="2" id="KW-0812">Transmembrane</keyword>
<reference evidence="4" key="1">
    <citation type="journal article" date="2022" name="Int. J. Mol. Sci.">
        <title>Draft Genome of Tanacetum Coccineum: Genomic Comparison of Closely Related Tanacetum-Family Plants.</title>
        <authorList>
            <person name="Yamashiro T."/>
            <person name="Shiraishi A."/>
            <person name="Nakayama K."/>
            <person name="Satake H."/>
        </authorList>
    </citation>
    <scope>NUCLEOTIDE SEQUENCE</scope>
</reference>
<dbReference type="Proteomes" id="UP001151760">
    <property type="component" value="Unassembled WGS sequence"/>
</dbReference>